<comment type="caution">
    <text evidence="1">The sequence shown here is derived from an EMBL/GenBank/DDBJ whole genome shotgun (WGS) entry which is preliminary data.</text>
</comment>
<name>A0A919P0R9_9CELL</name>
<dbReference type="EMBL" id="BONK01000002">
    <property type="protein sequence ID" value="GIG20130.1"/>
    <property type="molecule type" value="Genomic_DNA"/>
</dbReference>
<protein>
    <submittedName>
        <fullName evidence="1">Uncharacterized protein</fullName>
    </submittedName>
</protein>
<dbReference type="AlphaFoldDB" id="A0A919P0R9"/>
<evidence type="ECO:0000313" key="2">
    <source>
        <dbReference type="Proteomes" id="UP000632740"/>
    </source>
</evidence>
<gene>
    <name evidence="1" type="ORF">Cch01nite_08540</name>
</gene>
<dbReference type="InterPro" id="IPR054206">
    <property type="entry name" value="DUF6912"/>
</dbReference>
<proteinExistence type="predicted"/>
<dbReference type="RefSeq" id="WP_203749004.1">
    <property type="nucleotide sequence ID" value="NZ_BONK01000002.1"/>
</dbReference>
<dbReference type="Proteomes" id="UP000632740">
    <property type="component" value="Unassembled WGS sequence"/>
</dbReference>
<organism evidence="1 2">
    <name type="scientific">Cellulomonas chitinilytica</name>
    <dbReference type="NCBI Taxonomy" id="398759"/>
    <lineage>
        <taxon>Bacteria</taxon>
        <taxon>Bacillati</taxon>
        <taxon>Actinomycetota</taxon>
        <taxon>Actinomycetes</taxon>
        <taxon>Micrococcales</taxon>
        <taxon>Cellulomonadaceae</taxon>
        <taxon>Cellulomonas</taxon>
    </lineage>
</organism>
<keyword evidence="2" id="KW-1185">Reference proteome</keyword>
<sequence>MRIYLPATLDELGSATFTLAARRAHAVTPALRAAIPDEDDEGLEFLAQLAAADDSLVLLADRPDAPRLRVVVSVDVPERAVVTVVDEDVVPSAVDLLDDLGRDDVACVHVDEPAAREDVRRAADGDEAALDALDERDLLWYDASELGRIPR</sequence>
<reference evidence="1" key="1">
    <citation type="submission" date="2021-01" db="EMBL/GenBank/DDBJ databases">
        <title>Whole genome shotgun sequence of Cellulomonas chitinilytica NBRC 110799.</title>
        <authorList>
            <person name="Komaki H."/>
            <person name="Tamura T."/>
        </authorList>
    </citation>
    <scope>NUCLEOTIDE SEQUENCE</scope>
    <source>
        <strain evidence="1">NBRC 110799</strain>
    </source>
</reference>
<evidence type="ECO:0000313" key="1">
    <source>
        <dbReference type="EMBL" id="GIG20130.1"/>
    </source>
</evidence>
<dbReference type="Pfam" id="PF21853">
    <property type="entry name" value="DUF6912"/>
    <property type="match status" value="1"/>
</dbReference>
<accession>A0A919P0R9</accession>